<comment type="caution">
    <text evidence="4">Lacks conserved residue(s) required for the propagation of feature annotation.</text>
</comment>
<comment type="cofactor">
    <cofactor evidence="4">
        <name>Zn(2+)</name>
        <dbReference type="ChEBI" id="CHEBI:29105"/>
    </cofactor>
    <text evidence="4">Binds 1 zinc ion per subunit.</text>
</comment>
<protein>
    <recommendedName>
        <fullName evidence="4">NAD-dependent protein deacetylase</fullName>
        <ecNumber evidence="4">2.3.1.286</ecNumber>
    </recommendedName>
    <alternativeName>
        <fullName evidence="4">Regulatory protein SIR2 homolog</fullName>
    </alternativeName>
</protein>
<feature type="binding site" evidence="4">
    <location>
        <position position="39"/>
    </location>
    <ligand>
        <name>NAD(+)</name>
        <dbReference type="ChEBI" id="CHEBI:57540"/>
    </ligand>
</feature>
<evidence type="ECO:0000256" key="2">
    <source>
        <dbReference type="ARBA" id="ARBA00022679"/>
    </source>
</evidence>
<keyword evidence="4 5" id="KW-0479">Metal-binding</keyword>
<name>A0ABM5LRB4_THEM3</name>
<feature type="domain" description="Deacetylase sirtuin-type" evidence="6">
    <location>
        <begin position="1"/>
        <end position="249"/>
    </location>
</feature>
<dbReference type="InterPro" id="IPR026591">
    <property type="entry name" value="Sirtuin_cat_small_dom_sf"/>
</dbReference>
<dbReference type="InterPro" id="IPR029035">
    <property type="entry name" value="DHS-like_NAD/FAD-binding_dom"/>
</dbReference>
<comment type="function">
    <text evidence="4">NAD-dependent protein deacetylase which modulates the activities of several enzymes which are inactive in their acetylated form.</text>
</comment>
<feature type="binding site" evidence="4">
    <location>
        <position position="107"/>
    </location>
    <ligand>
        <name>nicotinamide</name>
        <dbReference type="ChEBI" id="CHEBI:17154"/>
    </ligand>
</feature>
<dbReference type="InterPro" id="IPR026590">
    <property type="entry name" value="Ssirtuin_cat_dom"/>
</dbReference>
<feature type="binding site" evidence="4">
    <location>
        <position position="235"/>
    </location>
    <ligand>
        <name>NAD(+)</name>
        <dbReference type="ChEBI" id="CHEBI:57540"/>
    </ligand>
</feature>
<feature type="binding site" evidence="4">
    <location>
        <position position="38"/>
    </location>
    <ligand>
        <name>nicotinamide</name>
        <dbReference type="ChEBI" id="CHEBI:17154"/>
    </ligand>
</feature>
<organism evidence="7 8">
    <name type="scientific">Thermoanaerobacter mathranii subsp. mathranii (strain DSM 11426 / CCUG 53645 / CIP 108742 / A3)</name>
    <dbReference type="NCBI Taxonomy" id="583358"/>
    <lineage>
        <taxon>Bacteria</taxon>
        <taxon>Bacillati</taxon>
        <taxon>Bacillota</taxon>
        <taxon>Clostridia</taxon>
        <taxon>Thermoanaerobacterales</taxon>
        <taxon>Thermoanaerobacteraceae</taxon>
        <taxon>Thermoanaerobacter</taxon>
    </lineage>
</organism>
<proteinExistence type="inferred from homology"/>
<accession>A0ABM5LRB4</accession>
<comment type="subcellular location">
    <subcellularLocation>
        <location evidence="4">Cytoplasm</location>
    </subcellularLocation>
</comment>
<dbReference type="InterPro" id="IPR003000">
    <property type="entry name" value="Sirtuin"/>
</dbReference>
<dbReference type="InterPro" id="IPR028628">
    <property type="entry name" value="Sirtuin_class_U"/>
</dbReference>
<keyword evidence="1 4" id="KW-0963">Cytoplasm</keyword>
<evidence type="ECO:0000313" key="7">
    <source>
        <dbReference type="EMBL" id="ADH61247.1"/>
    </source>
</evidence>
<feature type="binding site" evidence="4">
    <location>
        <position position="123"/>
    </location>
    <ligand>
        <name>NAD(+)</name>
        <dbReference type="ChEBI" id="CHEBI:57540"/>
    </ligand>
</feature>
<feature type="binding site" evidence="4">
    <location>
        <position position="38"/>
    </location>
    <ligand>
        <name>NAD(+)</name>
        <dbReference type="ChEBI" id="CHEBI:57540"/>
    </ligand>
</feature>
<feature type="active site" description="Proton acceptor" evidence="4 5">
    <location>
        <position position="123"/>
    </location>
</feature>
<dbReference type="SUPFAM" id="SSF52467">
    <property type="entry name" value="DHS-like NAD/FAD-binding domain"/>
    <property type="match status" value="1"/>
</dbReference>
<sequence>MMGDKSLFEEAARLIRQSKKTMVLTGAGISTESGIPDFRSPGTGLWENLDPMEVLSTRVLYNSPEEFYKVGFKILSSMRNAEPNEAHYILSEMEKDGIISGVITQNIDNLHQKAGSKNVFEVHGNTREGSCLRCGKKVSFEILEEKVNKKQIPPCCDDCNGVLRPDVVLFGDPMPYAFDLALKEVKSSDLLIVIGSSLTVSPVNFLPDMVRHLIIINATETPYDYKADVVIREKASYALGNIWDIIKFQ</sequence>
<dbReference type="Gene3D" id="3.30.1600.10">
    <property type="entry name" value="SIR2/SIRT2 'Small Domain"/>
    <property type="match status" value="1"/>
</dbReference>
<keyword evidence="4 5" id="KW-0862">Zinc</keyword>
<keyword evidence="3 4" id="KW-0520">NAD</keyword>
<dbReference type="Pfam" id="PF02146">
    <property type="entry name" value="SIR2"/>
    <property type="match status" value="1"/>
</dbReference>
<feature type="binding site" evidence="4">
    <location>
        <position position="196"/>
    </location>
    <ligand>
        <name>NAD(+)</name>
        <dbReference type="ChEBI" id="CHEBI:57540"/>
    </ligand>
</feature>
<dbReference type="PROSITE" id="PS50305">
    <property type="entry name" value="SIRTUIN"/>
    <property type="match status" value="1"/>
</dbReference>
<keyword evidence="8" id="KW-1185">Reference proteome</keyword>
<evidence type="ECO:0000259" key="6">
    <source>
        <dbReference type="PROSITE" id="PS50305"/>
    </source>
</evidence>
<evidence type="ECO:0000313" key="8">
    <source>
        <dbReference type="Proteomes" id="UP000002064"/>
    </source>
</evidence>
<dbReference type="HAMAP" id="MF_01968">
    <property type="entry name" value="Sirtuin_ClassU"/>
    <property type="match status" value="1"/>
</dbReference>
<dbReference type="PANTHER" id="PTHR11085">
    <property type="entry name" value="NAD-DEPENDENT PROTEIN DEACYLASE SIRTUIN-5, MITOCHONDRIAL-RELATED"/>
    <property type="match status" value="1"/>
</dbReference>
<dbReference type="InterPro" id="IPR050134">
    <property type="entry name" value="NAD-dep_sirtuin_deacylases"/>
</dbReference>
<dbReference type="Proteomes" id="UP000002064">
    <property type="component" value="Chromosome"/>
</dbReference>
<feature type="binding site" evidence="4">
    <location>
        <position position="218"/>
    </location>
    <ligand>
        <name>NAD(+)</name>
        <dbReference type="ChEBI" id="CHEBI:57540"/>
    </ligand>
</feature>
<feature type="binding site" evidence="4">
    <location>
        <position position="197"/>
    </location>
    <ligand>
        <name>NAD(+)</name>
        <dbReference type="ChEBI" id="CHEBI:57540"/>
    </ligand>
</feature>
<keyword evidence="2 4" id="KW-0808">Transferase</keyword>
<dbReference type="Gene3D" id="3.40.50.1220">
    <property type="entry name" value="TPP-binding domain"/>
    <property type="match status" value="1"/>
</dbReference>
<dbReference type="NCBIfam" id="NF001753">
    <property type="entry name" value="PRK00481.1-3"/>
    <property type="match status" value="1"/>
</dbReference>
<feature type="binding site" evidence="4">
    <location>
        <position position="31"/>
    </location>
    <ligand>
        <name>NAD(+)</name>
        <dbReference type="ChEBI" id="CHEBI:57540"/>
    </ligand>
</feature>
<feature type="binding site" evidence="4">
    <location>
        <position position="217"/>
    </location>
    <ligand>
        <name>NAD(+)</name>
        <dbReference type="ChEBI" id="CHEBI:57540"/>
    </ligand>
</feature>
<feature type="binding site" evidence="4">
    <location>
        <position position="108"/>
    </location>
    <ligand>
        <name>NAD(+)</name>
        <dbReference type="ChEBI" id="CHEBI:57540"/>
    </ligand>
</feature>
<dbReference type="PANTHER" id="PTHR11085:SF10">
    <property type="entry name" value="NAD-DEPENDENT PROTEIN DEACYLASE SIRTUIN-5, MITOCHONDRIAL-RELATED"/>
    <property type="match status" value="1"/>
</dbReference>
<evidence type="ECO:0000256" key="1">
    <source>
        <dbReference type="ARBA" id="ARBA00022490"/>
    </source>
</evidence>
<feature type="binding site" evidence="4 5">
    <location>
        <position position="159"/>
    </location>
    <ligand>
        <name>Zn(2+)</name>
        <dbReference type="ChEBI" id="CHEBI:29105"/>
    </ligand>
</feature>
<comment type="similarity">
    <text evidence="4">Belongs to the sirtuin family. Class U subfamily.</text>
</comment>
<evidence type="ECO:0000256" key="3">
    <source>
        <dbReference type="ARBA" id="ARBA00023027"/>
    </source>
</evidence>
<feature type="binding site" evidence="4">
    <location>
        <position position="27"/>
    </location>
    <ligand>
        <name>NAD(+)</name>
        <dbReference type="ChEBI" id="CHEBI:57540"/>
    </ligand>
</feature>
<gene>
    <name evidence="4" type="primary">cobB</name>
    <name evidence="7" type="ordered locus">Tmath_1537</name>
</gene>
<feature type="binding site" evidence="4 5">
    <location>
        <position position="134"/>
    </location>
    <ligand>
        <name>Zn(2+)</name>
        <dbReference type="ChEBI" id="CHEBI:29105"/>
    </ligand>
</feature>
<feature type="binding site" evidence="4 5">
    <location>
        <position position="156"/>
    </location>
    <ligand>
        <name>Zn(2+)</name>
        <dbReference type="ChEBI" id="CHEBI:29105"/>
    </ligand>
</feature>
<feature type="binding site" evidence="4">
    <location>
        <position position="105"/>
    </location>
    <ligand>
        <name>NAD(+)</name>
        <dbReference type="ChEBI" id="CHEBI:57540"/>
    </ligand>
</feature>
<feature type="binding site" evidence="4">
    <location>
        <position position="107"/>
    </location>
    <ligand>
        <name>NAD(+)</name>
        <dbReference type="ChEBI" id="CHEBI:57540"/>
    </ligand>
</feature>
<feature type="binding site" evidence="4">
    <location>
        <position position="108"/>
    </location>
    <ligand>
        <name>nicotinamide</name>
        <dbReference type="ChEBI" id="CHEBI:17154"/>
    </ligand>
</feature>
<dbReference type="EMBL" id="CP002032">
    <property type="protein sequence ID" value="ADH61247.1"/>
    <property type="molecule type" value="Genomic_DNA"/>
</dbReference>
<comment type="catalytic activity">
    <reaction evidence="4">
        <text>N(6)-acetyl-L-lysyl-[protein] + NAD(+) + H2O = 2''-O-acetyl-ADP-D-ribose + nicotinamide + L-lysyl-[protein]</text>
        <dbReference type="Rhea" id="RHEA:43636"/>
        <dbReference type="Rhea" id="RHEA-COMP:9752"/>
        <dbReference type="Rhea" id="RHEA-COMP:10731"/>
        <dbReference type="ChEBI" id="CHEBI:15377"/>
        <dbReference type="ChEBI" id="CHEBI:17154"/>
        <dbReference type="ChEBI" id="CHEBI:29969"/>
        <dbReference type="ChEBI" id="CHEBI:57540"/>
        <dbReference type="ChEBI" id="CHEBI:61930"/>
        <dbReference type="ChEBI" id="CHEBI:83767"/>
        <dbReference type="EC" id="2.3.1.286"/>
    </reaction>
</comment>
<reference evidence="7 8" key="1">
    <citation type="submission" date="2010-05" db="EMBL/GenBank/DDBJ databases">
        <title>Complete sequence of Thermoanaerobacter mathranii subsp. mathranii mathranii str. A3.</title>
        <authorList>
            <consortium name="US DOE Joint Genome Institute"/>
            <person name="Lucas S."/>
            <person name="Copeland A."/>
            <person name="Lapidus A."/>
            <person name="Cheng J.-F."/>
            <person name="Bruce D."/>
            <person name="Goodwin L."/>
            <person name="Pitluck S."/>
            <person name="Held B."/>
            <person name="Detter J.C."/>
            <person name="Han C."/>
            <person name="Tapia R."/>
            <person name="Land M."/>
            <person name="Hauser L."/>
            <person name="Kyrpides N."/>
            <person name="Mikhailova N."/>
            <person name="Zhou J."/>
            <person name="Hemme C."/>
            <person name="Woyke T."/>
        </authorList>
    </citation>
    <scope>NUCLEOTIDE SEQUENCE [LARGE SCALE GENOMIC DNA]</scope>
    <source>
        <strain evidence="7 8">A3</strain>
    </source>
</reference>
<evidence type="ECO:0000256" key="4">
    <source>
        <dbReference type="HAMAP-Rule" id="MF_01968"/>
    </source>
</evidence>
<evidence type="ECO:0000256" key="5">
    <source>
        <dbReference type="PROSITE-ProRule" id="PRU00236"/>
    </source>
</evidence>
<feature type="binding site" evidence="4 5">
    <location>
        <position position="131"/>
    </location>
    <ligand>
        <name>Zn(2+)</name>
        <dbReference type="ChEBI" id="CHEBI:29105"/>
    </ligand>
</feature>
<dbReference type="EC" id="2.3.1.286" evidence="4"/>